<sequence>MFIQYSRWQRHASGVCEHTLNQEEKKQVWRVAFIRVSSDLFSFYTSWKMSRLDKIHSNLMKRMSIVIRDIWVEVEATVKDYQKEAAQTRSENARLKQQLRDALSRNQAHLNGVHYVPPDEASPTELPACGYGSPAESEDPEDQQTEGDAQSQDSPSELKPRILDVISICKTEAEDRELVHQKDVSSVGEQRLFPQFDSSSTDETWNRNAPTVATQRVKTEPEDTIITITSSVTTTPAHAGPCQDSAPAHPMRTASDASTLLKRPQKKERLRTRYTMNRRASARDHDHEEPYKCNKCGRQLKDLAKLQLHKKLHERSFICHWCGRNFSKFDYLRMHMRTHTGERPYRCNWCSKTFSQSGNMRRHERTCRSFNEESTSHGLEDQQLPAE</sequence>
<keyword evidence="3 6" id="KW-0863">Zinc-finger</keyword>
<dbReference type="Ensembl" id="ENSCCRT00000070785.2">
    <property type="protein sequence ID" value="ENSCCRP00000065313.2"/>
    <property type="gene ID" value="ENSCCRG00000035149.2"/>
</dbReference>
<evidence type="ECO:0000256" key="3">
    <source>
        <dbReference type="ARBA" id="ARBA00022771"/>
    </source>
</evidence>
<dbReference type="OMA" id="LKKDMCF"/>
<dbReference type="Proteomes" id="UP001108240">
    <property type="component" value="Unplaced"/>
</dbReference>
<dbReference type="SUPFAM" id="SSF57667">
    <property type="entry name" value="beta-beta-alpha zinc fingers"/>
    <property type="match status" value="2"/>
</dbReference>
<feature type="domain" description="C2H2-type" evidence="9">
    <location>
        <begin position="345"/>
        <end position="374"/>
    </location>
</feature>
<dbReference type="AlphaFoldDB" id="A0A8C1DNG9"/>
<evidence type="ECO:0000256" key="4">
    <source>
        <dbReference type="ARBA" id="ARBA00022833"/>
    </source>
</evidence>
<feature type="coiled-coil region" evidence="7">
    <location>
        <begin position="78"/>
        <end position="105"/>
    </location>
</feature>
<evidence type="ECO:0000256" key="6">
    <source>
        <dbReference type="PROSITE-ProRule" id="PRU00042"/>
    </source>
</evidence>
<reference evidence="10" key="1">
    <citation type="submission" date="2025-08" db="UniProtKB">
        <authorList>
            <consortium name="Ensembl"/>
        </authorList>
    </citation>
    <scope>IDENTIFICATION</scope>
</reference>
<reference evidence="10" key="2">
    <citation type="submission" date="2025-09" db="UniProtKB">
        <authorList>
            <consortium name="Ensembl"/>
        </authorList>
    </citation>
    <scope>IDENTIFICATION</scope>
</reference>
<dbReference type="InterPro" id="IPR036236">
    <property type="entry name" value="Znf_C2H2_sf"/>
</dbReference>
<dbReference type="FunFam" id="3.30.160.60:FF:000538">
    <property type="entry name" value="zinc finger protein 853"/>
    <property type="match status" value="1"/>
</dbReference>
<dbReference type="PANTHER" id="PTHR14003:SF23">
    <property type="entry name" value="ZINC FINGER PROTEIN 143"/>
    <property type="match status" value="1"/>
</dbReference>
<keyword evidence="1" id="KW-0479">Metal-binding</keyword>
<evidence type="ECO:0000313" key="11">
    <source>
        <dbReference type="Proteomes" id="UP001108240"/>
    </source>
</evidence>
<dbReference type="GO" id="GO:0000785">
    <property type="term" value="C:chromatin"/>
    <property type="evidence" value="ECO:0007669"/>
    <property type="project" value="TreeGrafter"/>
</dbReference>
<dbReference type="Gene3D" id="3.30.160.60">
    <property type="entry name" value="Classic Zinc Finger"/>
    <property type="match status" value="3"/>
</dbReference>
<keyword evidence="5" id="KW-0539">Nucleus</keyword>
<dbReference type="GO" id="GO:0008270">
    <property type="term" value="F:zinc ion binding"/>
    <property type="evidence" value="ECO:0007669"/>
    <property type="project" value="UniProtKB-KW"/>
</dbReference>
<dbReference type="PROSITE" id="PS50157">
    <property type="entry name" value="ZINC_FINGER_C2H2_2"/>
    <property type="match status" value="3"/>
</dbReference>
<evidence type="ECO:0000256" key="1">
    <source>
        <dbReference type="ARBA" id="ARBA00022723"/>
    </source>
</evidence>
<dbReference type="Pfam" id="PF00096">
    <property type="entry name" value="zf-C2H2"/>
    <property type="match status" value="3"/>
</dbReference>
<name>A0A8C1DNG9_CYPCA</name>
<feature type="domain" description="C2H2-type" evidence="9">
    <location>
        <begin position="291"/>
        <end position="313"/>
    </location>
</feature>
<accession>A0A8C1DNG9</accession>
<keyword evidence="4" id="KW-0862">Zinc</keyword>
<keyword evidence="7" id="KW-0175">Coiled coil</keyword>
<evidence type="ECO:0000256" key="2">
    <source>
        <dbReference type="ARBA" id="ARBA00022737"/>
    </source>
</evidence>
<dbReference type="GO" id="GO:0000981">
    <property type="term" value="F:DNA-binding transcription factor activity, RNA polymerase II-specific"/>
    <property type="evidence" value="ECO:0007669"/>
    <property type="project" value="TreeGrafter"/>
</dbReference>
<evidence type="ECO:0000256" key="5">
    <source>
        <dbReference type="ARBA" id="ARBA00023242"/>
    </source>
</evidence>
<protein>
    <recommendedName>
        <fullName evidence="9">C2H2-type domain-containing protein</fullName>
    </recommendedName>
</protein>
<organism evidence="10 11">
    <name type="scientific">Cyprinus carpio carpio</name>
    <dbReference type="NCBI Taxonomy" id="630221"/>
    <lineage>
        <taxon>Eukaryota</taxon>
        <taxon>Metazoa</taxon>
        <taxon>Chordata</taxon>
        <taxon>Craniata</taxon>
        <taxon>Vertebrata</taxon>
        <taxon>Euteleostomi</taxon>
        <taxon>Actinopterygii</taxon>
        <taxon>Neopterygii</taxon>
        <taxon>Teleostei</taxon>
        <taxon>Ostariophysi</taxon>
        <taxon>Cypriniformes</taxon>
        <taxon>Cyprinidae</taxon>
        <taxon>Cyprininae</taxon>
        <taxon>Cyprinus</taxon>
    </lineage>
</organism>
<keyword evidence="2" id="KW-0677">Repeat</keyword>
<feature type="compositionally biased region" description="Acidic residues" evidence="8">
    <location>
        <begin position="136"/>
        <end position="145"/>
    </location>
</feature>
<keyword evidence="11" id="KW-1185">Reference proteome</keyword>
<feature type="region of interest" description="Disordered" evidence="8">
    <location>
        <begin position="234"/>
        <end position="258"/>
    </location>
</feature>
<dbReference type="GeneTree" id="ENSGT01150000286971"/>
<feature type="compositionally biased region" description="Polar residues" evidence="8">
    <location>
        <begin position="146"/>
        <end position="155"/>
    </location>
</feature>
<dbReference type="GO" id="GO:0000978">
    <property type="term" value="F:RNA polymerase II cis-regulatory region sequence-specific DNA binding"/>
    <property type="evidence" value="ECO:0007669"/>
    <property type="project" value="TreeGrafter"/>
</dbReference>
<dbReference type="SMART" id="SM00355">
    <property type="entry name" value="ZnF_C2H2"/>
    <property type="match status" value="3"/>
</dbReference>
<feature type="region of interest" description="Disordered" evidence="8">
    <location>
        <begin position="113"/>
        <end position="161"/>
    </location>
</feature>
<dbReference type="GO" id="GO:0031519">
    <property type="term" value="C:PcG protein complex"/>
    <property type="evidence" value="ECO:0007669"/>
    <property type="project" value="TreeGrafter"/>
</dbReference>
<evidence type="ECO:0000259" key="9">
    <source>
        <dbReference type="PROSITE" id="PS50157"/>
    </source>
</evidence>
<evidence type="ECO:0000256" key="7">
    <source>
        <dbReference type="SAM" id="Coils"/>
    </source>
</evidence>
<evidence type="ECO:0000313" key="10">
    <source>
        <dbReference type="Ensembl" id="ENSCCRP00000065313.2"/>
    </source>
</evidence>
<dbReference type="PROSITE" id="PS00028">
    <property type="entry name" value="ZINC_FINGER_C2H2_1"/>
    <property type="match status" value="2"/>
</dbReference>
<dbReference type="GO" id="GO:0005667">
    <property type="term" value="C:transcription regulator complex"/>
    <property type="evidence" value="ECO:0007669"/>
    <property type="project" value="TreeGrafter"/>
</dbReference>
<feature type="domain" description="C2H2-type" evidence="9">
    <location>
        <begin position="317"/>
        <end position="344"/>
    </location>
</feature>
<dbReference type="InterPro" id="IPR013087">
    <property type="entry name" value="Znf_C2H2_type"/>
</dbReference>
<evidence type="ECO:0000256" key="8">
    <source>
        <dbReference type="SAM" id="MobiDB-lite"/>
    </source>
</evidence>
<dbReference type="PANTHER" id="PTHR14003">
    <property type="entry name" value="TRANSCRIPTIONAL REPRESSOR PROTEIN YY"/>
    <property type="match status" value="1"/>
</dbReference>
<proteinExistence type="predicted"/>
<dbReference type="FunFam" id="3.30.160.60:FF:003017">
    <property type="entry name" value="Si:cabz01054396.2"/>
    <property type="match status" value="1"/>
</dbReference>